<dbReference type="InterPro" id="IPR043502">
    <property type="entry name" value="DNA/RNA_pol_sf"/>
</dbReference>
<dbReference type="GO" id="GO:0003964">
    <property type="term" value="F:RNA-directed DNA polymerase activity"/>
    <property type="evidence" value="ECO:0007669"/>
    <property type="project" value="UniProtKB-KW"/>
</dbReference>
<keyword evidence="15" id="KW-0233">DNA recombination</keyword>
<keyword evidence="10" id="KW-0460">Magnesium</keyword>
<dbReference type="Pfam" id="PF24626">
    <property type="entry name" value="SH3_Tf2-1"/>
    <property type="match status" value="1"/>
</dbReference>
<sequence length="1800" mass="205873">MCIDYRGLNKVTIKNRYPLPRIDDLFDQLQGASWFSKIDLRSGYHQLKVKEADVHKTAFRTRYGHFEFLVMPFGLTNAPAAFMDLMNRVCRPMLDRSVIVFIDDILIYSKTKEEHVTHLREVLEVLRRERLYAKFSKCAFWLEEVQFLGHIINREGIKVDPAKIEAVMNWEIPKAPTEIRSFLGLAGYYRRFIQDFSKIAVPLTRLTKKSEPYVWGSEQQRAFDTLRQKLCEAPILTLPEGRGRVIAYASRQLKPHEANYPTHDLELAAVVFALKLWRHYLYGVKCTIFSDHRSLRYFLEQPNLNMRQRRWLDVVKDYDCEILYHPGKANVVADALSRKTEHAPLRISHLKMAVTTSFLDLVPRAQEEASREKNQNGERIRGQMAALVRDSRGLLTRYGRVWVPRAGSARQTLLEEAHKSRFSIHPGATKMYRDLRTGYWWPGMKRDVARYVESCLTCLKVKAEHQKPHGKMQPLEIPEWKWENLTMDLITKLPKTPRKFDAIWVIVDRLTKSAIFLPIRESSTAEQLAKIYVDEVVSRHGVPVSIISDRDVRFTSRFWERFHSELGTRLHFSTAYHPQTDGQSERTIQTLEDMLRACVLDFGGSWDTYLPLAEFSYNNSYHSSIGMPPFEMLYGRRCRTPICWGEVGQRVLGSTEVVQRTTEDIQRIRERLRTAQSRQKSYADRRRSSLEFQVGDRVLLKVSPWKGVIRFRKRGKLGPRYIGPFTVLARVGKVAYRLELPAVLGQIHSTFHVSQLRKCLADETAHIPLDDIQVDESLNYVERPVAVLDRKVKRLRNREIPIVKVQWQHRKGSEWTWEPEAEMREHYPDLERETERVRIGERKNRRRSDVIAVEGKTPKPPPLSPVSVPLSVVAAAGLGRSRLATAAGHGVRWPPIVVGISSDTVECSDKGRKSEDLVQNRMLDRVMEAEGDRGKPLLPRDLEIERTARRLRKAVKVAKLRKKTFKQDEEVEMAERRPMRSFANPNMPAPNRGVQAPGVGAHNFEIRHGTIQLLQQNQFGGAPTEDPHGHLRTFERICNTFKINGVTDDALKLRLFGFSLKGRAQTWEENLPSNQITTWAQMTEAFLDKFFPPGRTAQLMADITHFAQWDQETLYEAWERYKDMLKKCPHHGLQNWVIIQTFFGGLHPQYKNEITAAAGGALMNKTYEEAVELIENLAEHSYATPRSATRRVASVHESDELKEIKAQLAAITNQLKGNSIQPAEAIPELFPASEEPEQVQFLQNRNNRPRNDPFSNTYNEGWRNHPHLQWREPSNQQRETLGQQQQQSGNFSNSSSSSNANNVYRPPGYNQRRADEGQATDKKPGLEDMMMKFMAKMDGAVGGLAATVGVVKTATEQNTAAIQILDRQVGQIAEALQARASGQFPSQTEKKPREECKAIYLRSGKELIQDPTRKLVVEETEMEGTKAYHVNVKEIEVEDEISLKEPKTDARGNEKEKIAKPMVNATVPKVPFPSRLKAHKDDVNFAKFLEVFKKLHINIPFADALAQMPSYVKFLKDILSNKRKIEEHATVALTEECSAIIQHKLPPKLKDPGSFTIPVHIGNSEFSKALCDLGASINLMPLSIFRKLGLGEVQPTNITLQLADRSINYPYGVIEDVLVKVDKFYFPVDFVVLDIDEDEEIPLILGRPFLATGEQSDDCYQVDVVDSTSEETRSQQVFDNHLVKVLTNDETDLEKEKVIQLNAFTIFKGFTNDSDQQLQQKVIVPGTQVLLINSQLPLFPGKLKPKWLGPFIVNDVSQFGMVELEGNDGTTFKVNGQWVKPYLGGETVVTDATFLHEPTE</sequence>
<dbReference type="SUPFAM" id="SSF53098">
    <property type="entry name" value="Ribonuclease H-like"/>
    <property type="match status" value="1"/>
</dbReference>
<gene>
    <name evidence="19" type="ORF">OSB04_004987</name>
</gene>
<feature type="compositionally biased region" description="Polar residues" evidence="16">
    <location>
        <begin position="1272"/>
        <end position="1282"/>
    </location>
</feature>
<dbReference type="InterPro" id="IPR056924">
    <property type="entry name" value="SH3_Tf2-1"/>
</dbReference>
<dbReference type="InterPro" id="IPR050951">
    <property type="entry name" value="Retrovirus_Pol_polyprotein"/>
</dbReference>
<protein>
    <recommendedName>
        <fullName evidence="1">RNA-directed DNA polymerase</fullName>
        <ecNumber evidence="1">2.7.7.49</ecNumber>
    </recommendedName>
</protein>
<reference evidence="19" key="1">
    <citation type="submission" date="2023-03" db="EMBL/GenBank/DDBJ databases">
        <title>Chromosome-scale reference genome and RAD-based genetic map of yellow starthistle (Centaurea solstitialis) reveal putative structural variation and QTLs associated with invader traits.</title>
        <authorList>
            <person name="Reatini B."/>
            <person name="Cang F.A."/>
            <person name="Jiang Q."/>
            <person name="Mckibben M.T.W."/>
            <person name="Barker M.S."/>
            <person name="Rieseberg L.H."/>
            <person name="Dlugosch K.M."/>
        </authorList>
    </citation>
    <scope>NUCLEOTIDE SEQUENCE</scope>
    <source>
        <strain evidence="19">CAN-66</strain>
        <tissue evidence="19">Leaf</tissue>
    </source>
</reference>
<dbReference type="Pfam" id="PF00078">
    <property type="entry name" value="RVT_1"/>
    <property type="match status" value="1"/>
</dbReference>
<dbReference type="GO" id="GO:0015074">
    <property type="term" value="P:DNA integration"/>
    <property type="evidence" value="ECO:0007669"/>
    <property type="project" value="UniProtKB-KW"/>
</dbReference>
<dbReference type="EC" id="2.7.7.49" evidence="1"/>
<dbReference type="InterPro" id="IPR036397">
    <property type="entry name" value="RNaseH_sf"/>
</dbReference>
<dbReference type="PANTHER" id="PTHR37984:SF5">
    <property type="entry name" value="PROTEIN NYNRIN-LIKE"/>
    <property type="match status" value="1"/>
</dbReference>
<evidence type="ECO:0000256" key="7">
    <source>
        <dbReference type="ARBA" id="ARBA00022750"/>
    </source>
</evidence>
<feature type="compositionally biased region" description="Low complexity" evidence="16">
    <location>
        <begin position="1283"/>
        <end position="1302"/>
    </location>
</feature>
<dbReference type="InterPro" id="IPR043128">
    <property type="entry name" value="Rev_trsase/Diguanyl_cyclase"/>
</dbReference>
<dbReference type="Gene3D" id="3.30.420.10">
    <property type="entry name" value="Ribonuclease H-like superfamily/Ribonuclease H"/>
    <property type="match status" value="1"/>
</dbReference>
<dbReference type="CDD" id="cd00303">
    <property type="entry name" value="retropepsin_like"/>
    <property type="match status" value="1"/>
</dbReference>
<dbReference type="Pfam" id="PF03732">
    <property type="entry name" value="Retrotrans_gag"/>
    <property type="match status" value="1"/>
</dbReference>
<keyword evidence="3" id="KW-0808">Transferase</keyword>
<dbReference type="Gene3D" id="3.30.70.270">
    <property type="match status" value="2"/>
</dbReference>
<dbReference type="CDD" id="cd01647">
    <property type="entry name" value="RT_LTR"/>
    <property type="match status" value="1"/>
</dbReference>
<evidence type="ECO:0000256" key="1">
    <source>
        <dbReference type="ARBA" id="ARBA00012493"/>
    </source>
</evidence>
<evidence type="ECO:0000256" key="3">
    <source>
        <dbReference type="ARBA" id="ARBA00022679"/>
    </source>
</evidence>
<keyword evidence="4" id="KW-0548">Nucleotidyltransferase</keyword>
<evidence type="ECO:0000313" key="19">
    <source>
        <dbReference type="EMBL" id="KAJ9559827.1"/>
    </source>
</evidence>
<feature type="region of interest" description="Disordered" evidence="16">
    <location>
        <begin position="1235"/>
        <end position="1323"/>
    </location>
</feature>
<feature type="domain" description="Integrase catalytic" evidence="18">
    <location>
        <begin position="474"/>
        <end position="637"/>
    </location>
</feature>
<evidence type="ECO:0000256" key="10">
    <source>
        <dbReference type="ARBA" id="ARBA00022842"/>
    </source>
</evidence>
<keyword evidence="13" id="KW-0239">DNA-directed DNA polymerase</keyword>
<evidence type="ECO:0000256" key="5">
    <source>
        <dbReference type="ARBA" id="ARBA00022722"/>
    </source>
</evidence>
<keyword evidence="5" id="KW-0540">Nuclease</keyword>
<dbReference type="EMBL" id="JARYMX010000002">
    <property type="protein sequence ID" value="KAJ9559827.1"/>
    <property type="molecule type" value="Genomic_DNA"/>
</dbReference>
<evidence type="ECO:0000256" key="12">
    <source>
        <dbReference type="ARBA" id="ARBA00022918"/>
    </source>
</evidence>
<dbReference type="Pfam" id="PF17921">
    <property type="entry name" value="Integrase_H2C2"/>
    <property type="match status" value="1"/>
</dbReference>
<dbReference type="PROSITE" id="PS50994">
    <property type="entry name" value="INTEGRASE"/>
    <property type="match status" value="1"/>
</dbReference>
<keyword evidence="6" id="KW-0479">Metal-binding</keyword>
<dbReference type="Pfam" id="PF17917">
    <property type="entry name" value="RT_RNaseH"/>
    <property type="match status" value="1"/>
</dbReference>
<dbReference type="Gene3D" id="3.10.10.10">
    <property type="entry name" value="HIV Type 1 Reverse Transcriptase, subunit A, domain 1"/>
    <property type="match status" value="1"/>
</dbReference>
<dbReference type="InterPro" id="IPR041588">
    <property type="entry name" value="Integrase_H2C2"/>
</dbReference>
<organism evidence="19 20">
    <name type="scientific">Centaurea solstitialis</name>
    <name type="common">yellow star-thistle</name>
    <dbReference type="NCBI Taxonomy" id="347529"/>
    <lineage>
        <taxon>Eukaryota</taxon>
        <taxon>Viridiplantae</taxon>
        <taxon>Streptophyta</taxon>
        <taxon>Embryophyta</taxon>
        <taxon>Tracheophyta</taxon>
        <taxon>Spermatophyta</taxon>
        <taxon>Magnoliopsida</taxon>
        <taxon>eudicotyledons</taxon>
        <taxon>Gunneridae</taxon>
        <taxon>Pentapetalae</taxon>
        <taxon>asterids</taxon>
        <taxon>campanulids</taxon>
        <taxon>Asterales</taxon>
        <taxon>Asteraceae</taxon>
        <taxon>Carduoideae</taxon>
        <taxon>Cardueae</taxon>
        <taxon>Centaureinae</taxon>
        <taxon>Centaurea</taxon>
    </lineage>
</organism>
<comment type="caution">
    <text evidence="19">The sequence shown here is derived from an EMBL/GenBank/DDBJ whole genome shotgun (WGS) entry which is preliminary data.</text>
</comment>
<accession>A0AA38TY55</accession>
<dbReference type="GO" id="GO:0006310">
    <property type="term" value="P:DNA recombination"/>
    <property type="evidence" value="ECO:0007669"/>
    <property type="project" value="UniProtKB-KW"/>
</dbReference>
<dbReference type="Gene3D" id="2.40.70.10">
    <property type="entry name" value="Acid Proteases"/>
    <property type="match status" value="1"/>
</dbReference>
<dbReference type="GO" id="GO:0004190">
    <property type="term" value="F:aspartic-type endopeptidase activity"/>
    <property type="evidence" value="ECO:0007669"/>
    <property type="project" value="UniProtKB-KW"/>
</dbReference>
<name>A0AA38TY55_9ASTR</name>
<dbReference type="InterPro" id="IPR001584">
    <property type="entry name" value="Integrase_cat-core"/>
</dbReference>
<evidence type="ECO:0000256" key="13">
    <source>
        <dbReference type="ARBA" id="ARBA00022932"/>
    </source>
</evidence>
<dbReference type="Gene3D" id="1.10.340.70">
    <property type="match status" value="1"/>
</dbReference>
<evidence type="ECO:0000256" key="16">
    <source>
        <dbReference type="SAM" id="MobiDB-lite"/>
    </source>
</evidence>
<dbReference type="InterPro" id="IPR000477">
    <property type="entry name" value="RT_dom"/>
</dbReference>
<dbReference type="Proteomes" id="UP001172457">
    <property type="component" value="Chromosome 2"/>
</dbReference>
<keyword evidence="12" id="KW-0695">RNA-directed DNA polymerase</keyword>
<evidence type="ECO:0000313" key="20">
    <source>
        <dbReference type="Proteomes" id="UP001172457"/>
    </source>
</evidence>
<evidence type="ECO:0000256" key="2">
    <source>
        <dbReference type="ARBA" id="ARBA00022670"/>
    </source>
</evidence>
<dbReference type="FunFam" id="3.30.70.270:FF:000020">
    <property type="entry name" value="Transposon Tf2-6 polyprotein-like Protein"/>
    <property type="match status" value="1"/>
</dbReference>
<evidence type="ECO:0000256" key="4">
    <source>
        <dbReference type="ARBA" id="ARBA00022695"/>
    </source>
</evidence>
<proteinExistence type="predicted"/>
<evidence type="ECO:0000256" key="8">
    <source>
        <dbReference type="ARBA" id="ARBA00022759"/>
    </source>
</evidence>
<dbReference type="CDD" id="cd09274">
    <property type="entry name" value="RNase_HI_RT_Ty3"/>
    <property type="match status" value="1"/>
</dbReference>
<evidence type="ECO:0000256" key="9">
    <source>
        <dbReference type="ARBA" id="ARBA00022801"/>
    </source>
</evidence>
<keyword evidence="11" id="KW-0229">DNA integration</keyword>
<dbReference type="InterPro" id="IPR041373">
    <property type="entry name" value="RT_RNaseH"/>
</dbReference>
<evidence type="ECO:0000256" key="15">
    <source>
        <dbReference type="ARBA" id="ARBA00023172"/>
    </source>
</evidence>
<dbReference type="GO" id="GO:0046872">
    <property type="term" value="F:metal ion binding"/>
    <property type="evidence" value="ECO:0007669"/>
    <property type="project" value="UniProtKB-KW"/>
</dbReference>
<dbReference type="GO" id="GO:0003887">
    <property type="term" value="F:DNA-directed DNA polymerase activity"/>
    <property type="evidence" value="ECO:0007669"/>
    <property type="project" value="UniProtKB-KW"/>
</dbReference>
<dbReference type="SUPFAM" id="SSF56672">
    <property type="entry name" value="DNA/RNA polymerases"/>
    <property type="match status" value="1"/>
</dbReference>
<dbReference type="InterPro" id="IPR012337">
    <property type="entry name" value="RNaseH-like_sf"/>
</dbReference>
<dbReference type="PROSITE" id="PS50878">
    <property type="entry name" value="RT_POL"/>
    <property type="match status" value="1"/>
</dbReference>
<keyword evidence="20" id="KW-1185">Reference proteome</keyword>
<evidence type="ECO:0000256" key="11">
    <source>
        <dbReference type="ARBA" id="ARBA00022908"/>
    </source>
</evidence>
<dbReference type="GO" id="GO:0003677">
    <property type="term" value="F:DNA binding"/>
    <property type="evidence" value="ECO:0007669"/>
    <property type="project" value="UniProtKB-KW"/>
</dbReference>
<keyword evidence="8" id="KW-0255">Endonuclease</keyword>
<feature type="compositionally biased region" description="Basic and acidic residues" evidence="16">
    <location>
        <begin position="1312"/>
        <end position="1323"/>
    </location>
</feature>
<evidence type="ECO:0000256" key="6">
    <source>
        <dbReference type="ARBA" id="ARBA00022723"/>
    </source>
</evidence>
<dbReference type="GO" id="GO:0006508">
    <property type="term" value="P:proteolysis"/>
    <property type="evidence" value="ECO:0007669"/>
    <property type="project" value="UniProtKB-KW"/>
</dbReference>
<dbReference type="PANTHER" id="PTHR37984">
    <property type="entry name" value="PROTEIN CBG26694"/>
    <property type="match status" value="1"/>
</dbReference>
<dbReference type="InterPro" id="IPR005162">
    <property type="entry name" value="Retrotrans_gag_dom"/>
</dbReference>
<keyword evidence="9" id="KW-0378">Hydrolase</keyword>
<keyword evidence="2" id="KW-0645">Protease</keyword>
<dbReference type="InterPro" id="IPR021109">
    <property type="entry name" value="Peptidase_aspartic_dom_sf"/>
</dbReference>
<dbReference type="FunFam" id="3.10.10.10:FF:000007">
    <property type="entry name" value="Retrovirus-related Pol polyprotein from transposon 17.6-like Protein"/>
    <property type="match status" value="1"/>
</dbReference>
<evidence type="ECO:0000256" key="14">
    <source>
        <dbReference type="ARBA" id="ARBA00023125"/>
    </source>
</evidence>
<evidence type="ECO:0000259" key="17">
    <source>
        <dbReference type="PROSITE" id="PS50878"/>
    </source>
</evidence>
<keyword evidence="7" id="KW-0064">Aspartyl protease</keyword>
<feature type="domain" description="Reverse transcriptase" evidence="17">
    <location>
        <begin position="1"/>
        <end position="152"/>
    </location>
</feature>
<keyword evidence="14" id="KW-0238">DNA-binding</keyword>
<dbReference type="GO" id="GO:0004519">
    <property type="term" value="F:endonuclease activity"/>
    <property type="evidence" value="ECO:0007669"/>
    <property type="project" value="UniProtKB-KW"/>
</dbReference>
<evidence type="ECO:0000259" key="18">
    <source>
        <dbReference type="PROSITE" id="PS50994"/>
    </source>
</evidence>